<dbReference type="GO" id="GO:0031083">
    <property type="term" value="C:BLOC-1 complex"/>
    <property type="evidence" value="ECO:0007669"/>
    <property type="project" value="TreeGrafter"/>
</dbReference>
<accession>A0A2J7QHU0</accession>
<dbReference type="InParanoid" id="A0A2J7QHU0"/>
<keyword evidence="2" id="KW-1185">Reference proteome</keyword>
<dbReference type="InterPro" id="IPR024857">
    <property type="entry name" value="Cappuccino"/>
</dbReference>
<evidence type="ECO:0000313" key="1">
    <source>
        <dbReference type="EMBL" id="PNF28164.1"/>
    </source>
</evidence>
<gene>
    <name evidence="1" type="ORF">B7P43_G07544</name>
</gene>
<dbReference type="PANTHER" id="PTHR16230">
    <property type="entry name" value="CAPPUCCINO"/>
    <property type="match status" value="1"/>
</dbReference>
<sequence>MCSSNTHVHSVRLQVQTNGLHSLDGSVPNILLYKDRLRALCNRVDRLETFLNRVKHDLDVVESHMDAAEADVGNTNGKFKNILKPLFFKKPDKAVRSPVYEAPEIFRTSDFFLPDESTSDS</sequence>
<proteinExistence type="predicted"/>
<protein>
    <submittedName>
        <fullName evidence="1">Uncharacterized protein</fullName>
    </submittedName>
</protein>
<dbReference type="OrthoDB" id="2372305at2759"/>
<organism evidence="1 2">
    <name type="scientific">Cryptotermes secundus</name>
    <dbReference type="NCBI Taxonomy" id="105785"/>
    <lineage>
        <taxon>Eukaryota</taxon>
        <taxon>Metazoa</taxon>
        <taxon>Ecdysozoa</taxon>
        <taxon>Arthropoda</taxon>
        <taxon>Hexapoda</taxon>
        <taxon>Insecta</taxon>
        <taxon>Pterygota</taxon>
        <taxon>Neoptera</taxon>
        <taxon>Polyneoptera</taxon>
        <taxon>Dictyoptera</taxon>
        <taxon>Blattodea</taxon>
        <taxon>Blattoidea</taxon>
        <taxon>Termitoidae</taxon>
        <taxon>Kalotermitidae</taxon>
        <taxon>Cryptotermitinae</taxon>
        <taxon>Cryptotermes</taxon>
    </lineage>
</organism>
<dbReference type="Proteomes" id="UP000235965">
    <property type="component" value="Unassembled WGS sequence"/>
</dbReference>
<evidence type="ECO:0000313" key="2">
    <source>
        <dbReference type="Proteomes" id="UP000235965"/>
    </source>
</evidence>
<reference evidence="1 2" key="1">
    <citation type="submission" date="2017-12" db="EMBL/GenBank/DDBJ databases">
        <title>Hemimetabolous genomes reveal molecular basis of termite eusociality.</title>
        <authorList>
            <person name="Harrison M.C."/>
            <person name="Jongepier E."/>
            <person name="Robertson H.M."/>
            <person name="Arning N."/>
            <person name="Bitard-Feildel T."/>
            <person name="Chao H."/>
            <person name="Childers C.P."/>
            <person name="Dinh H."/>
            <person name="Doddapaneni H."/>
            <person name="Dugan S."/>
            <person name="Gowin J."/>
            <person name="Greiner C."/>
            <person name="Han Y."/>
            <person name="Hu H."/>
            <person name="Hughes D.S.T."/>
            <person name="Huylmans A.-K."/>
            <person name="Kemena C."/>
            <person name="Kremer L.P.M."/>
            <person name="Lee S.L."/>
            <person name="Lopez-Ezquerra A."/>
            <person name="Mallet L."/>
            <person name="Monroy-Kuhn J.M."/>
            <person name="Moser A."/>
            <person name="Murali S.C."/>
            <person name="Muzny D.M."/>
            <person name="Otani S."/>
            <person name="Piulachs M.-D."/>
            <person name="Poelchau M."/>
            <person name="Qu J."/>
            <person name="Schaub F."/>
            <person name="Wada-Katsumata A."/>
            <person name="Worley K.C."/>
            <person name="Xie Q."/>
            <person name="Ylla G."/>
            <person name="Poulsen M."/>
            <person name="Gibbs R.A."/>
            <person name="Schal C."/>
            <person name="Richards S."/>
            <person name="Belles X."/>
            <person name="Korb J."/>
            <person name="Bornberg-Bauer E."/>
        </authorList>
    </citation>
    <scope>NUCLEOTIDE SEQUENCE [LARGE SCALE GENOMIC DNA]</scope>
    <source>
        <tissue evidence="1">Whole body</tissue>
    </source>
</reference>
<dbReference type="PANTHER" id="PTHR16230:SF3">
    <property type="entry name" value="BIOGENESIS OF LYSOSOMAL ORGANELLES COMPLEX-1, SUBUNIT 4, CAPPUCCINO"/>
    <property type="match status" value="1"/>
</dbReference>
<name>A0A2J7QHU0_9NEOP</name>
<dbReference type="STRING" id="105785.A0A2J7QHU0"/>
<dbReference type="EMBL" id="NEVH01013964">
    <property type="protein sequence ID" value="PNF28164.1"/>
    <property type="molecule type" value="Genomic_DNA"/>
</dbReference>
<comment type="caution">
    <text evidence="1">The sequence shown here is derived from an EMBL/GenBank/DDBJ whole genome shotgun (WGS) entry which is preliminary data.</text>
</comment>
<dbReference type="AlphaFoldDB" id="A0A2J7QHU0"/>